<dbReference type="EMBL" id="CP093443">
    <property type="protein sequence ID" value="UVI36950.1"/>
    <property type="molecule type" value="Genomic_DNA"/>
</dbReference>
<evidence type="ECO:0000259" key="6">
    <source>
        <dbReference type="PROSITE" id="PS50850"/>
    </source>
</evidence>
<reference evidence="7" key="1">
    <citation type="submission" date="2022-03" db="EMBL/GenBank/DDBJ databases">
        <title>Brevibacterium spongiae sp. nov., isolated from marine sponge.</title>
        <authorList>
            <person name="Li Z."/>
            <person name="Zhang M."/>
        </authorList>
    </citation>
    <scope>NUCLEOTIDE SEQUENCE</scope>
    <source>
        <strain evidence="7">WHS-Z9</strain>
    </source>
</reference>
<dbReference type="RefSeq" id="WP_265419510.1">
    <property type="nucleotide sequence ID" value="NZ_CP093443.1"/>
</dbReference>
<evidence type="ECO:0000313" key="8">
    <source>
        <dbReference type="Proteomes" id="UP001064879"/>
    </source>
</evidence>
<feature type="transmembrane region" description="Helical" evidence="5">
    <location>
        <begin position="204"/>
        <end position="237"/>
    </location>
</feature>
<feature type="transmembrane region" description="Helical" evidence="5">
    <location>
        <begin position="340"/>
        <end position="358"/>
    </location>
</feature>
<keyword evidence="3 5" id="KW-1133">Transmembrane helix</keyword>
<organism evidence="7 8">
    <name type="scientific">Brevibacterium spongiae</name>
    <dbReference type="NCBI Taxonomy" id="2909672"/>
    <lineage>
        <taxon>Bacteria</taxon>
        <taxon>Bacillati</taxon>
        <taxon>Actinomycetota</taxon>
        <taxon>Actinomycetes</taxon>
        <taxon>Micrococcales</taxon>
        <taxon>Brevibacteriaceae</taxon>
        <taxon>Brevibacterium</taxon>
    </lineage>
</organism>
<dbReference type="Proteomes" id="UP001064879">
    <property type="component" value="Chromosome"/>
</dbReference>
<feature type="transmembrane region" description="Helical" evidence="5">
    <location>
        <begin position="48"/>
        <end position="68"/>
    </location>
</feature>
<evidence type="ECO:0000256" key="2">
    <source>
        <dbReference type="ARBA" id="ARBA00022692"/>
    </source>
</evidence>
<gene>
    <name evidence="7" type="ORF">L1F31_04650</name>
</gene>
<feature type="transmembrane region" description="Helical" evidence="5">
    <location>
        <begin position="108"/>
        <end position="126"/>
    </location>
</feature>
<dbReference type="InterPro" id="IPR036259">
    <property type="entry name" value="MFS_trans_sf"/>
</dbReference>
<dbReference type="SUPFAM" id="SSF103473">
    <property type="entry name" value="MFS general substrate transporter"/>
    <property type="match status" value="1"/>
</dbReference>
<evidence type="ECO:0000256" key="4">
    <source>
        <dbReference type="ARBA" id="ARBA00023136"/>
    </source>
</evidence>
<feature type="transmembrane region" description="Helical" evidence="5">
    <location>
        <begin position="165"/>
        <end position="183"/>
    </location>
</feature>
<evidence type="ECO:0000256" key="3">
    <source>
        <dbReference type="ARBA" id="ARBA00022989"/>
    </source>
</evidence>
<evidence type="ECO:0000256" key="1">
    <source>
        <dbReference type="ARBA" id="ARBA00004651"/>
    </source>
</evidence>
<dbReference type="PANTHER" id="PTHR23501:SF154">
    <property type="entry name" value="MULTIDRUG-EFFLUX TRANSPORTER RV1634-RELATED"/>
    <property type="match status" value="1"/>
</dbReference>
<feature type="domain" description="Major facilitator superfamily (MFS) profile" evidence="6">
    <location>
        <begin position="10"/>
        <end position="431"/>
    </location>
</feature>
<feature type="transmembrane region" description="Helical" evidence="5">
    <location>
        <begin position="138"/>
        <end position="159"/>
    </location>
</feature>
<dbReference type="InterPro" id="IPR011701">
    <property type="entry name" value="MFS"/>
</dbReference>
<feature type="transmembrane region" description="Helical" evidence="5">
    <location>
        <begin position="249"/>
        <end position="274"/>
    </location>
</feature>
<dbReference type="PROSITE" id="PS50850">
    <property type="entry name" value="MFS"/>
    <property type="match status" value="1"/>
</dbReference>
<feature type="transmembrane region" description="Helical" evidence="5">
    <location>
        <begin position="12"/>
        <end position="36"/>
    </location>
</feature>
<dbReference type="InterPro" id="IPR020846">
    <property type="entry name" value="MFS_dom"/>
</dbReference>
<comment type="subcellular location">
    <subcellularLocation>
        <location evidence="1">Cell membrane</location>
        <topology evidence="1">Multi-pass membrane protein</topology>
    </subcellularLocation>
</comment>
<name>A0ABY5SS38_9MICO</name>
<protein>
    <submittedName>
        <fullName evidence="7">MFS transporter</fullName>
    </submittedName>
</protein>
<proteinExistence type="predicted"/>
<keyword evidence="4 5" id="KW-0472">Membrane</keyword>
<keyword evidence="8" id="KW-1185">Reference proteome</keyword>
<accession>A0ABY5SS38</accession>
<keyword evidence="2 5" id="KW-0812">Transmembrane</keyword>
<dbReference type="Gene3D" id="1.20.1250.20">
    <property type="entry name" value="MFS general substrate transporter like domains"/>
    <property type="match status" value="1"/>
</dbReference>
<dbReference type="PANTHER" id="PTHR23501">
    <property type="entry name" value="MAJOR FACILITATOR SUPERFAMILY"/>
    <property type="match status" value="1"/>
</dbReference>
<feature type="transmembrane region" description="Helical" evidence="5">
    <location>
        <begin position="80"/>
        <end position="102"/>
    </location>
</feature>
<feature type="transmembrane region" description="Helical" evidence="5">
    <location>
        <begin position="314"/>
        <end position="333"/>
    </location>
</feature>
<feature type="transmembrane region" description="Helical" evidence="5">
    <location>
        <begin position="286"/>
        <end position="308"/>
    </location>
</feature>
<dbReference type="Pfam" id="PF07690">
    <property type="entry name" value="MFS_1"/>
    <property type="match status" value="1"/>
</dbReference>
<sequence>MVDKGPKRNSAAALAVGIVVVEFAAAVSRFVASTLLPVIAPDLEARGQLALLLAGSSLGLFVAIPLTGPALRKWGARGTLGVGVAGYLVGLIVSATALVGWVFAVGQFISGSAGGLLALFGFSAAIKHLDDSTRARVIAISASMWILPALIGPVATLGMEHLIGWRWALLVPVPAVLLGRLLIVRAVKDDDLGPTSKRPIGRMLLIPIGAAGVMFGAEHLVISMFGVAVSAVGLLAVMPRGTMRLNRGVPSALIAMLLFGLGYFGADSLITILLTDGFGVSLGKAAIVLSAAPIAWGLTSLIQAGLGFGGSSPLLPQIGLALAGISVLTLAIGLEYWPSYSLAIVAWALSGVGVGLAYPPLYVLASKPQADGVGPSELAVAVVTAEDFGGLMGRAVGGAISSFGGDSGLTVAYALFAASLIGAVAVTGRTKTAS</sequence>
<evidence type="ECO:0000313" key="7">
    <source>
        <dbReference type="EMBL" id="UVI36950.1"/>
    </source>
</evidence>
<feature type="transmembrane region" description="Helical" evidence="5">
    <location>
        <begin position="411"/>
        <end position="428"/>
    </location>
</feature>
<evidence type="ECO:0000256" key="5">
    <source>
        <dbReference type="SAM" id="Phobius"/>
    </source>
</evidence>